<dbReference type="GO" id="GO:0034066">
    <property type="term" value="C:Ric1-Rgp1 guanyl-nucleotide exchange factor complex"/>
    <property type="evidence" value="ECO:0007669"/>
    <property type="project" value="InterPro"/>
</dbReference>
<reference evidence="2 3" key="1">
    <citation type="submission" date="2023-10" db="EMBL/GenBank/DDBJ databases">
        <title>Comparative genomics analysis reveals potential genetic determinants of host preference in Cryptosporidium xiaoi.</title>
        <authorList>
            <person name="Xiao L."/>
            <person name="Li J."/>
        </authorList>
    </citation>
    <scope>NUCLEOTIDE SEQUENCE [LARGE SCALE GENOMIC DNA]</scope>
    <source>
        <strain evidence="2 3">52996</strain>
    </source>
</reference>
<dbReference type="PANTHER" id="PTHR22746:SF10">
    <property type="entry name" value="GUANINE NUCLEOTIDE EXCHANGE FACTOR SUBUNIT RIC1"/>
    <property type="match status" value="1"/>
</dbReference>
<dbReference type="GO" id="GO:0000139">
    <property type="term" value="C:Golgi membrane"/>
    <property type="evidence" value="ECO:0007669"/>
    <property type="project" value="TreeGrafter"/>
</dbReference>
<dbReference type="Proteomes" id="UP001311799">
    <property type="component" value="Unassembled WGS sequence"/>
</dbReference>
<dbReference type="GO" id="GO:0006886">
    <property type="term" value="P:intracellular protein transport"/>
    <property type="evidence" value="ECO:0007669"/>
    <property type="project" value="InterPro"/>
</dbReference>
<protein>
    <submittedName>
        <fullName evidence="2">Large with possible central conserved domain</fullName>
    </submittedName>
</protein>
<sequence>MLLPSINNKRIYDGIVKDDIVGIKISPCENFIAIVSSDSIQIVSNRRNRVLIARKFLDYVAIEGEKEEAVSFNGEIKWSGNSQLVVLGISSNKHVLIYDLNLTSPLDFLNESDHLRKDTTSLIDEENDDDSDYDGESDSDDNIDSEHFKNSDVYGKENKINNNEVELGNPELKKDNSNKKFFFLTEEIENGLIKVPSIRVPDEVLDTFQDELLSFQLISEYGTVVEKKVIEYSDCDIEDENQTKCSETSIEFSTSICRIKLLKVINLYYHYNSFELIYDNNIMDYVLLFTLYQYPILILTPILDSNKRKNILLNEFITFKDPTVGSDCTLDECEKFGNDNINLTLESAKKKPIDNFTFCSLTNSLIPVFSPNIIKNNSINSFLLESDNNNLSREIKLENMCRESTFRYIRDAIKTRNETFFLNKKTEYNSNSDYFDCYQSIIEYLITENSKYNIRDYIFEGDIYENIGISCVSYNINFDWVSFLVKPWNSLLLFSWKNHFSNTIPGNSLYHDLGSETNSTESSDMLIGMVLKTNGVIEYRIVEKNHQPLIISITNILSDYDSEFFNGMNKLECEIYSENNDDDDDCNYQSKCDNKYNFDYEKEDNNYLIEIYTLISNSGNIKIECIFNLELSKIIGGLTNKILSNTINLEVICNSNFIMLTLSKDGILVIDILTGKITFALSLCNQNKRSISNDIKSQVKNLNDEKNKSHCFSNYPFTIVNSKMISNDFGLLIQLKSQNHENGNSVDNNKLIEIPIYKLIGTNSTICSFENECDKLSCENLVFIGIDNICIAQSSSRNLNLELNSEDLDVRDYSLNCNSDTNFDISNSMHENKVRYLSSSSFCDKSDSFGITMSTCNVFTGDLLLESIQIPPSIYINHNWLINEAFISKNGDYLLISGFRGCALYDIKHSRWRLFCDVIHELLLCKPNLPFGWVTEHLFFLVVDSSLLLTTFHDLITSNDDLWEMSVFEKNLIYEKYINKLKNRLSIYNEFNENNCDLCIVFFDIRNSLDIKNIVGIIPYCPTPMLIVNGKKDTNGSFIVYYKNFSLLCYEFDLDNNDFAPTKTKWLIDLSFEWVYHPIDMLLIQENSNFTVILVLSSSYELYKLVIFHGNLEISLNKKCKYHLEPLLQDNIPFSIRYEEIKDDTVYVNKSNFETYRFNKILKYGYYFIPKYGLKIKQKIDDDSENTSKMNADDCIEELTNNFSDIIKLLKIEYKLEDNFEFKNMIFNDDLLEYLLDTIKPKIYSGDLPGSDKLKSYFYNSINSNLSGLIWYITQNNDIFVLPVSIENNYCDENHDGGCLTVNNASKMPPILIKSFNMNYSLVYVVNFIPQLGSLFVLESNSNIYIKEESENVISLINEFNKNFFRVKFTLNQIVSPVIQHIMINSNKTDKYLLIGKFIEPILKYLMFYPFDEIFNILTNIFENMVFDTLSNTCKEYKFLLREVASGIISYLNNNSLLTLNKNSKLEIINYYIIDLLQMYLSNIKLSQYESNDSKFGLFGVIIGTVLSQSQKFKELREIIEYITNILNIDNNYPNKQRVPFKLFSNFIISITRKMDSIISPCIVFPIVNLRPVEAFFNCLCNKDFKTAILYLTLLQTYYGPYSIRFEYSMILLHHILLDMNITNYDSHLKLSNNLIKFILIILKPSTVSLNIPLSKQRDNIRISIISEYYLSNNSDLNCIVFMNKIEGIIEYHFISKLINIEWLDLLIMCEYLNLNFNSWFSHCIQKYEYLWFNNESNIDSNNYHLSETFKNLVLVIQSKFNFFGIKQNTLCLLKEDSSSDLFNLKSGELITNNFDRMTPFNENEPGNFIYFESNSHKILNSNKYMSEFFFYNVVKRFFSAFLSNFKPIPALAIAHACNDVQSVHKILHDFPNSRMQNYLGI</sequence>
<organism evidence="2 3">
    <name type="scientific">Cryptosporidium xiaoi</name>
    <dbReference type="NCBI Taxonomy" id="659607"/>
    <lineage>
        <taxon>Eukaryota</taxon>
        <taxon>Sar</taxon>
        <taxon>Alveolata</taxon>
        <taxon>Apicomplexa</taxon>
        <taxon>Conoidasida</taxon>
        <taxon>Coccidia</taxon>
        <taxon>Eucoccidiorida</taxon>
        <taxon>Eimeriorina</taxon>
        <taxon>Cryptosporidiidae</taxon>
        <taxon>Cryptosporidium</taxon>
    </lineage>
</organism>
<keyword evidence="3" id="KW-1185">Reference proteome</keyword>
<evidence type="ECO:0000313" key="3">
    <source>
        <dbReference type="Proteomes" id="UP001311799"/>
    </source>
</evidence>
<dbReference type="GO" id="GO:0042147">
    <property type="term" value="P:retrograde transport, endosome to Golgi"/>
    <property type="evidence" value="ECO:0007669"/>
    <property type="project" value="TreeGrafter"/>
</dbReference>
<evidence type="ECO:0000313" key="2">
    <source>
        <dbReference type="EMBL" id="KAK6590416.1"/>
    </source>
</evidence>
<proteinExistence type="predicted"/>
<dbReference type="GO" id="GO:0005829">
    <property type="term" value="C:cytosol"/>
    <property type="evidence" value="ECO:0007669"/>
    <property type="project" value="TreeGrafter"/>
</dbReference>
<feature type="region of interest" description="Disordered" evidence="1">
    <location>
        <begin position="119"/>
        <end position="149"/>
    </location>
</feature>
<feature type="compositionally biased region" description="Acidic residues" evidence="1">
    <location>
        <begin position="123"/>
        <end position="143"/>
    </location>
</feature>
<evidence type="ECO:0000256" key="1">
    <source>
        <dbReference type="SAM" id="MobiDB-lite"/>
    </source>
</evidence>
<gene>
    <name evidence="2" type="ORF">RS030_162420</name>
</gene>
<accession>A0AAV9Y748</accession>
<comment type="caution">
    <text evidence="2">The sequence shown here is derived from an EMBL/GenBank/DDBJ whole genome shotgun (WGS) entry which is preliminary data.</text>
</comment>
<dbReference type="InterPro" id="IPR040096">
    <property type="entry name" value="Ric1"/>
</dbReference>
<dbReference type="PANTHER" id="PTHR22746">
    <property type="entry name" value="RAB6A-GEF COMPLEX PARTNER PROTEIN 1"/>
    <property type="match status" value="1"/>
</dbReference>
<name>A0AAV9Y748_9CRYT</name>
<dbReference type="EMBL" id="JAWDEY010000007">
    <property type="protein sequence ID" value="KAK6590416.1"/>
    <property type="molecule type" value="Genomic_DNA"/>
</dbReference>